<name>A0AA38GZN9_TAXCH</name>
<reference evidence="1 2" key="1">
    <citation type="journal article" date="2021" name="Nat. Plants">
        <title>The Taxus genome provides insights into paclitaxel biosynthesis.</title>
        <authorList>
            <person name="Xiong X."/>
            <person name="Gou J."/>
            <person name="Liao Q."/>
            <person name="Li Y."/>
            <person name="Zhou Q."/>
            <person name="Bi G."/>
            <person name="Li C."/>
            <person name="Du R."/>
            <person name="Wang X."/>
            <person name="Sun T."/>
            <person name="Guo L."/>
            <person name="Liang H."/>
            <person name="Lu P."/>
            <person name="Wu Y."/>
            <person name="Zhang Z."/>
            <person name="Ro D.K."/>
            <person name="Shang Y."/>
            <person name="Huang S."/>
            <person name="Yan J."/>
        </authorList>
    </citation>
    <scope>NUCLEOTIDE SEQUENCE [LARGE SCALE GENOMIC DNA]</scope>
    <source>
        <strain evidence="1">Ta-2019</strain>
    </source>
</reference>
<dbReference type="Proteomes" id="UP000824469">
    <property type="component" value="Unassembled WGS sequence"/>
</dbReference>
<dbReference type="PANTHER" id="PTHR33115">
    <property type="entry name" value="ARM REPEAT SUPERFAMILY PROTEIN"/>
    <property type="match status" value="1"/>
</dbReference>
<keyword evidence="2" id="KW-1185">Reference proteome</keyword>
<comment type="caution">
    <text evidence="1">The sequence shown here is derived from an EMBL/GenBank/DDBJ whole genome shotgun (WGS) entry which is preliminary data.</text>
</comment>
<dbReference type="OMA" id="FMEEMLC"/>
<dbReference type="PANTHER" id="PTHR33115:SF50">
    <property type="entry name" value="ARM REPEAT SUPERFAMILY PROTEIN"/>
    <property type="match status" value="1"/>
</dbReference>
<proteinExistence type="predicted"/>
<evidence type="ECO:0000313" key="1">
    <source>
        <dbReference type="EMBL" id="KAH9332054.1"/>
    </source>
</evidence>
<sequence>MDLVSFSVNLLLLSNAHRQLTGARVLSAFVNNGQFMEEMLCSIGIMQDVVERLVEMLNWKNLHKQHIRRATADI</sequence>
<gene>
    <name evidence="1" type="ORF">KI387_004162</name>
</gene>
<evidence type="ECO:0000313" key="2">
    <source>
        <dbReference type="Proteomes" id="UP000824469"/>
    </source>
</evidence>
<dbReference type="EMBL" id="JAHRHJ020000001">
    <property type="protein sequence ID" value="KAH9332054.1"/>
    <property type="molecule type" value="Genomic_DNA"/>
</dbReference>
<accession>A0AA38GZN9</accession>
<dbReference type="AlphaFoldDB" id="A0AA38GZN9"/>
<protein>
    <submittedName>
        <fullName evidence="1">Uncharacterized protein</fullName>
    </submittedName>
</protein>
<organism evidence="1 2">
    <name type="scientific">Taxus chinensis</name>
    <name type="common">Chinese yew</name>
    <name type="synonym">Taxus wallichiana var. chinensis</name>
    <dbReference type="NCBI Taxonomy" id="29808"/>
    <lineage>
        <taxon>Eukaryota</taxon>
        <taxon>Viridiplantae</taxon>
        <taxon>Streptophyta</taxon>
        <taxon>Embryophyta</taxon>
        <taxon>Tracheophyta</taxon>
        <taxon>Spermatophyta</taxon>
        <taxon>Pinopsida</taxon>
        <taxon>Pinidae</taxon>
        <taxon>Conifers II</taxon>
        <taxon>Cupressales</taxon>
        <taxon>Taxaceae</taxon>
        <taxon>Taxus</taxon>
    </lineage>
</organism>
<feature type="non-terminal residue" evidence="1">
    <location>
        <position position="74"/>
    </location>
</feature>